<dbReference type="InterPro" id="IPR036663">
    <property type="entry name" value="Fumarylacetoacetase_C_sf"/>
</dbReference>
<feature type="domain" description="Fumarylacetoacetase-like C-terminal" evidence="2">
    <location>
        <begin position="27"/>
        <end position="226"/>
    </location>
</feature>
<reference evidence="3 4" key="1">
    <citation type="journal article" date="2014" name="Int. J. Syst. Evol. Microbiol.">
        <title>Sneathiella chungangensis sp. nov., isolated from a marine sand, and emended description of the genus Sneathiella.</title>
        <authorList>
            <person name="Siamphan C."/>
            <person name="Kim H."/>
            <person name="Lee J.S."/>
            <person name="Kim W."/>
        </authorList>
    </citation>
    <scope>NUCLEOTIDE SEQUENCE [LARGE SCALE GENOMIC DNA]</scope>
    <source>
        <strain evidence="3 4">KCTC 32476</strain>
    </source>
</reference>
<dbReference type="GO" id="GO:0046872">
    <property type="term" value="F:metal ion binding"/>
    <property type="evidence" value="ECO:0007669"/>
    <property type="project" value="UniProtKB-KW"/>
</dbReference>
<dbReference type="Proteomes" id="UP000445696">
    <property type="component" value="Unassembled WGS sequence"/>
</dbReference>
<dbReference type="InterPro" id="IPR011234">
    <property type="entry name" value="Fumarylacetoacetase-like_C"/>
</dbReference>
<evidence type="ECO:0000259" key="2">
    <source>
        <dbReference type="Pfam" id="PF01557"/>
    </source>
</evidence>
<comment type="caution">
    <text evidence="3">The sequence shown here is derived from an EMBL/GenBank/DDBJ whole genome shotgun (WGS) entry which is preliminary data.</text>
</comment>
<dbReference type="SUPFAM" id="SSF56529">
    <property type="entry name" value="FAH"/>
    <property type="match status" value="1"/>
</dbReference>
<name>A0A845MJE9_9PROT</name>
<keyword evidence="4" id="KW-1185">Reference proteome</keyword>
<evidence type="ECO:0000313" key="4">
    <source>
        <dbReference type="Proteomes" id="UP000445696"/>
    </source>
</evidence>
<protein>
    <submittedName>
        <fullName evidence="3">FAA hydrolase family protein</fullName>
    </submittedName>
</protein>
<dbReference type="AlphaFoldDB" id="A0A845MJE9"/>
<gene>
    <name evidence="3" type="ORF">GQF03_14570</name>
</gene>
<dbReference type="EMBL" id="WTVA01000015">
    <property type="protein sequence ID" value="MZR23560.1"/>
    <property type="molecule type" value="Genomic_DNA"/>
</dbReference>
<accession>A0A845MJE9</accession>
<dbReference type="Pfam" id="PF01557">
    <property type="entry name" value="FAA_hydrolase"/>
    <property type="match status" value="1"/>
</dbReference>
<organism evidence="3 4">
    <name type="scientific">Sneathiella chungangensis</name>
    <dbReference type="NCBI Taxonomy" id="1418234"/>
    <lineage>
        <taxon>Bacteria</taxon>
        <taxon>Pseudomonadati</taxon>
        <taxon>Pseudomonadota</taxon>
        <taxon>Alphaproteobacteria</taxon>
        <taxon>Sneathiellales</taxon>
        <taxon>Sneathiellaceae</taxon>
        <taxon>Sneathiella</taxon>
    </lineage>
</organism>
<dbReference type="Gene3D" id="3.90.850.10">
    <property type="entry name" value="Fumarylacetoacetase-like, C-terminal domain"/>
    <property type="match status" value="1"/>
</dbReference>
<dbReference type="RefSeq" id="WP_161340017.1">
    <property type="nucleotide sequence ID" value="NZ_JBHSDG010000003.1"/>
</dbReference>
<evidence type="ECO:0000313" key="3">
    <source>
        <dbReference type="EMBL" id="MZR23560.1"/>
    </source>
</evidence>
<dbReference type="PANTHER" id="PTHR11820:SF90">
    <property type="entry name" value="FLUTATHIONE S-TRANSFERASE"/>
    <property type="match status" value="1"/>
</dbReference>
<evidence type="ECO:0000256" key="1">
    <source>
        <dbReference type="ARBA" id="ARBA00022723"/>
    </source>
</evidence>
<dbReference type="PANTHER" id="PTHR11820">
    <property type="entry name" value="ACYLPYRUVASE"/>
    <property type="match status" value="1"/>
</dbReference>
<keyword evidence="1" id="KW-0479">Metal-binding</keyword>
<proteinExistence type="predicted"/>
<dbReference type="GO" id="GO:0018773">
    <property type="term" value="F:acetylpyruvate hydrolase activity"/>
    <property type="evidence" value="ECO:0007669"/>
    <property type="project" value="TreeGrafter"/>
</dbReference>
<dbReference type="OrthoDB" id="5197601at2"/>
<keyword evidence="3" id="KW-0378">Hydrolase</keyword>
<sequence>MSYVVDPIETPSVAVKGSDKRFPVRRIFCVGRNYAEHTREMGGDPSREAPFFFTKPADAVVESGTRMAFPKLTKDLHHEVELVVAIGKGGENIKKEEAKAHIYGYAVGIDLTRRDLQQAAKEKGRPWDSGKAFDQSAPCGAITPAAGAANIEQAKIWLTVNGVIRQSATTADLIWSIEEIIETLSQSFRLAPGDLIYTGTPAGVGPLVAGDVVVGSLEGLSSVEVTLI</sequence>